<dbReference type="InterPro" id="IPR005612">
    <property type="entry name" value="CCAAT-binding_factor"/>
</dbReference>
<dbReference type="EMBL" id="CCFA01003655">
    <property type="protein sequence ID" value="CDS01229.1"/>
    <property type="molecule type" value="Genomic_DNA"/>
</dbReference>
<evidence type="ECO:0000256" key="5">
    <source>
        <dbReference type="SAM" id="Coils"/>
    </source>
</evidence>
<feature type="compositionally biased region" description="Low complexity" evidence="6">
    <location>
        <begin position="58"/>
        <end position="77"/>
    </location>
</feature>
<feature type="compositionally biased region" description="Low complexity" evidence="6">
    <location>
        <begin position="528"/>
        <end position="537"/>
    </location>
</feature>
<evidence type="ECO:0000256" key="1">
    <source>
        <dbReference type="ARBA" id="ARBA00004604"/>
    </source>
</evidence>
<feature type="compositionally biased region" description="Acidic residues" evidence="6">
    <location>
        <begin position="207"/>
        <end position="222"/>
    </location>
</feature>
<gene>
    <name evidence="9" type="primary">SSCI61540.1</name>
</gene>
<dbReference type="GO" id="GO:0005730">
    <property type="term" value="C:nucleolus"/>
    <property type="evidence" value="ECO:0007669"/>
    <property type="project" value="UniProtKB-SubCell"/>
</dbReference>
<evidence type="ECO:0000259" key="7">
    <source>
        <dbReference type="Pfam" id="PF03914"/>
    </source>
</evidence>
<dbReference type="AlphaFoldDB" id="A0A0F7S1N2"/>
<feature type="coiled-coil region" evidence="5">
    <location>
        <begin position="586"/>
        <end position="620"/>
    </location>
</feature>
<dbReference type="InterPro" id="IPR016903">
    <property type="entry name" value="Nucleolar_cplx-assoc_3"/>
</dbReference>
<feature type="domain" description="Nucleolar complex-associated protein 3 N-terminal" evidence="8">
    <location>
        <begin position="276"/>
        <end position="397"/>
    </location>
</feature>
<dbReference type="GO" id="GO:0006270">
    <property type="term" value="P:DNA replication initiation"/>
    <property type="evidence" value="ECO:0007669"/>
    <property type="project" value="TreeGrafter"/>
</dbReference>
<evidence type="ECO:0000259" key="8">
    <source>
        <dbReference type="Pfam" id="PF07540"/>
    </source>
</evidence>
<evidence type="ECO:0000313" key="10">
    <source>
        <dbReference type="Proteomes" id="UP000242770"/>
    </source>
</evidence>
<dbReference type="Pfam" id="PF03914">
    <property type="entry name" value="CBF"/>
    <property type="match status" value="1"/>
</dbReference>
<feature type="compositionally biased region" description="Acidic residues" evidence="6">
    <location>
        <begin position="171"/>
        <end position="180"/>
    </location>
</feature>
<evidence type="ECO:0000256" key="3">
    <source>
        <dbReference type="ARBA" id="ARBA00023054"/>
    </source>
</evidence>
<evidence type="ECO:0000256" key="2">
    <source>
        <dbReference type="ARBA" id="ARBA00007797"/>
    </source>
</evidence>
<dbReference type="Pfam" id="PF07540">
    <property type="entry name" value="NOC3p"/>
    <property type="match status" value="1"/>
</dbReference>
<proteinExistence type="inferred from homology"/>
<dbReference type="STRING" id="49012.A0A0F7S1N2"/>
<keyword evidence="10" id="KW-1185">Reference proteome</keyword>
<name>A0A0F7S1N2_9BASI</name>
<reference evidence="10" key="1">
    <citation type="submission" date="2014-06" db="EMBL/GenBank/DDBJ databases">
        <authorList>
            <person name="Berkman P.J."/>
        </authorList>
    </citation>
    <scope>NUCLEOTIDE SEQUENCE [LARGE SCALE GENOMIC DNA]</scope>
</reference>
<organism evidence="9 10">
    <name type="scientific">Sporisorium scitamineum</name>
    <dbReference type="NCBI Taxonomy" id="49012"/>
    <lineage>
        <taxon>Eukaryota</taxon>
        <taxon>Fungi</taxon>
        <taxon>Dikarya</taxon>
        <taxon>Basidiomycota</taxon>
        <taxon>Ustilaginomycotina</taxon>
        <taxon>Ustilaginomycetes</taxon>
        <taxon>Ustilaginales</taxon>
        <taxon>Ustilaginaceae</taxon>
        <taxon>Sporisorium</taxon>
    </lineage>
</organism>
<feature type="compositionally biased region" description="Basic residues" evidence="6">
    <location>
        <begin position="19"/>
        <end position="34"/>
    </location>
</feature>
<feature type="compositionally biased region" description="Basic and acidic residues" evidence="6">
    <location>
        <begin position="541"/>
        <end position="563"/>
    </location>
</feature>
<accession>A0A0F7S1N2</accession>
<dbReference type="GO" id="GO:0003682">
    <property type="term" value="F:chromatin binding"/>
    <property type="evidence" value="ECO:0007669"/>
    <property type="project" value="TreeGrafter"/>
</dbReference>
<sequence length="908" mass="100970">MPPKRKTAPSAGSSTSRPAAKKSTKTRQPARRPKLAAQLDMYIRRSDDEDESEDDAPGESSSSKQQSAKSKLIAAQQEQEYEPESDEASYVSSGDDASDADSDAEGGKVRTVSTANLAFLSGLDKNRAIDVSQKDAKQKAKDLKRSDRKEFEETRKRIAAEKKLRLTQPPSDDEEDDFSDADMKEDEKEEVELVRKGEKKNYQEYSDVSEGEEVGASSDDEEPVKRQKTKRVDDEDAEAAYLARLGKRKARQQYEDEVERQKRVNAKLPVRKLDGEIASLSSQIVADPENNLGLLKRLAVFASATITAPPEKIPEIRAEQAAAKARGEANTARPVKVQAPPAVRQLAMLSMLAVFVDVLPGYRIRSLTEKEQEEKVGQEVARRREFEAGLVGVYRDFLEMCEAELKAAAAAAAQSTTAASKGEPGVGKLGKAAVKVFTTLAVRAVHFNFRTNILGIVVARMSRRRWGPDENDCFQAIRTVILDDLTGEISLEVVRLIHRMTKERRYKVNSQVLDLLLHLRLRDELSNKRSSTTTSTDPDADAARAAREHAERRAAMKAREKLGKAGGKFSSKEVRKGLATHLSKKQVKKQKELKAIEDEMKEAEATVDLEERERNQTETLKLVFVLYFTVLKREVGTVGLGVLESTMKGLSMYAHRVNVDFFRDLLAVLKQHVAVNAALLHEHKSSLSLPDEEEGEEGSDSDSDARNVLLDQTTLTKTIRHMILALKTTFDLFLNQVEGTILNLDLTDVLGHFYYALFFLPFVNESHLSFTSSSSSTVVDLALDSLYSILIRNRTRFPPHILASFAKRLSIITLHLPPQSSKKVLRIVAHLLTHQSTSTSSVSQLALLDLEDRSRNGRYAKEGGNLNTSGVLESGQTILWELCQLKRGGNAEVVEEADRVWGLKDEAL</sequence>
<evidence type="ECO:0000313" key="9">
    <source>
        <dbReference type="EMBL" id="CDS01229.1"/>
    </source>
</evidence>
<feature type="region of interest" description="Disordered" evidence="6">
    <location>
        <begin position="527"/>
        <end position="570"/>
    </location>
</feature>
<dbReference type="PANTHER" id="PTHR14428">
    <property type="entry name" value="NUCLEOLAR COMPLEX PROTEIN 3"/>
    <property type="match status" value="1"/>
</dbReference>
<keyword evidence="4" id="KW-0539">Nucleus</keyword>
<comment type="subcellular location">
    <subcellularLocation>
        <location evidence="1">Nucleus</location>
        <location evidence="1">Nucleolus</location>
    </subcellularLocation>
</comment>
<evidence type="ECO:0000256" key="6">
    <source>
        <dbReference type="SAM" id="MobiDB-lite"/>
    </source>
</evidence>
<feature type="domain" description="CCAAT-binding factor" evidence="7">
    <location>
        <begin position="723"/>
        <end position="892"/>
    </location>
</feature>
<keyword evidence="3 5" id="KW-0175">Coiled coil</keyword>
<feature type="compositionally biased region" description="Acidic residues" evidence="6">
    <location>
        <begin position="48"/>
        <end position="57"/>
    </location>
</feature>
<dbReference type="Proteomes" id="UP000242770">
    <property type="component" value="Unassembled WGS sequence"/>
</dbReference>
<dbReference type="PANTHER" id="PTHR14428:SF5">
    <property type="entry name" value="NUCLEOLAR COMPLEX PROTEIN 3 HOMOLOG"/>
    <property type="match status" value="1"/>
</dbReference>
<feature type="compositionally biased region" description="Basic and acidic residues" evidence="6">
    <location>
        <begin position="124"/>
        <end position="164"/>
    </location>
</feature>
<comment type="similarity">
    <text evidence="2">Belongs to the CBF/MAK21 family.</text>
</comment>
<feature type="region of interest" description="Disordered" evidence="6">
    <location>
        <begin position="1"/>
        <end position="109"/>
    </location>
</feature>
<protein>
    <submittedName>
        <fullName evidence="9">Uncharacterized protein</fullName>
    </submittedName>
</protein>
<feature type="compositionally biased region" description="Basic and acidic residues" evidence="6">
    <location>
        <begin position="181"/>
        <end position="202"/>
    </location>
</feature>
<feature type="region of interest" description="Disordered" evidence="6">
    <location>
        <begin position="121"/>
        <end position="235"/>
    </location>
</feature>
<evidence type="ECO:0000256" key="4">
    <source>
        <dbReference type="ARBA" id="ARBA00023242"/>
    </source>
</evidence>
<dbReference type="InterPro" id="IPR011501">
    <property type="entry name" value="Noc3_N"/>
</dbReference>